<reference evidence="3" key="1">
    <citation type="submission" date="2019-10" db="EMBL/GenBank/DDBJ databases">
        <authorList>
            <person name="Zhang R."/>
            <person name="Pan Y."/>
            <person name="Wang J."/>
            <person name="Ma R."/>
            <person name="Yu S."/>
        </authorList>
    </citation>
    <scope>NUCLEOTIDE SEQUENCE</scope>
    <source>
        <strain evidence="3">LA-IB0</strain>
        <tissue evidence="3">Leaf</tissue>
    </source>
</reference>
<feature type="region of interest" description="Disordered" evidence="2">
    <location>
        <begin position="201"/>
        <end position="230"/>
    </location>
</feature>
<feature type="compositionally biased region" description="Basic and acidic residues" evidence="2">
    <location>
        <begin position="316"/>
        <end position="326"/>
    </location>
</feature>
<comment type="caution">
    <text evidence="3">The sequence shown here is derived from an EMBL/GenBank/DDBJ whole genome shotgun (WGS) entry which is preliminary data.</text>
</comment>
<dbReference type="Gene3D" id="1.20.1260.60">
    <property type="entry name" value="Vacuolar protein sorting-associated protein Ist1"/>
    <property type="match status" value="1"/>
</dbReference>
<feature type="compositionally biased region" description="Basic residues" evidence="2">
    <location>
        <begin position="434"/>
        <end position="444"/>
    </location>
</feature>
<evidence type="ECO:0000256" key="1">
    <source>
        <dbReference type="ARBA" id="ARBA00005536"/>
    </source>
</evidence>
<dbReference type="PANTHER" id="PTHR12161:SF14">
    <property type="entry name" value="REGULATOR OF VPS4 ACTIVITY IN THE MVB PATHWAY PROTEIN"/>
    <property type="match status" value="1"/>
</dbReference>
<dbReference type="EMBL" id="WHWC01000009">
    <property type="protein sequence ID" value="KAG8376009.1"/>
    <property type="molecule type" value="Genomic_DNA"/>
</dbReference>
<feature type="compositionally biased region" description="Basic and acidic residues" evidence="2">
    <location>
        <begin position="352"/>
        <end position="374"/>
    </location>
</feature>
<dbReference type="InterPro" id="IPR042277">
    <property type="entry name" value="IST1-like"/>
</dbReference>
<gene>
    <name evidence="3" type="ORF">BUALT_Bualt09G0018400</name>
</gene>
<sequence>MSVSDMENGSRQVVHDLTEEFLAGMNLLSSYDFIEQSCEYIVKQLSRMQKQGECPEECRQAVASLMFAAARFSDLPELRDLRDIFQERYGNCLEVFVNQKFVEKLSSRSPATEKRLQVLQDVASEFSIKWDSRGFERRMATPSVDAQVDVQKADIVKQRPGLLDEKNRIRNCREGNFLKRDDSDNHISGRKETIEYREKSLLKREESSSRGDNDISLRGRHALTENKHSYPIEKGDTKLKVERSSSSSIGKMLDNVHFGHMRPSHGISNPKKGEIPEALFRDKAEFDPNCAKHLGKTENVIFSYNYPNQNSNSIRKGPEQESDKLKSCSSYTLPPPYVKSKDNIARPPYIKPIEDKYRDGRGSKHAGSDMDGHSLDTSPCNRSNEVNNSGRPGSEPDHHHDLDKQFVATAKVKNYGHEKELDYQDAKISLPKPRSIRRKHHKPSSSHNVEDVGAVNRSRRKDHSRNGLHILFDEEKHHRRDDDERIIDKLLIHYSKKPSSYDDAGKLRQKLPHHRKIIDNGESSLGDGKCEAFPHPARSVSLPHDQIALPESKKVITRSNTFQPDNQARHVHPKLPDYDDLAARFAALKGR</sequence>
<name>A0AAV6X7C6_9LAMI</name>
<proteinExistence type="inferred from homology"/>
<evidence type="ECO:0000256" key="2">
    <source>
        <dbReference type="SAM" id="MobiDB-lite"/>
    </source>
</evidence>
<dbReference type="AlphaFoldDB" id="A0AAV6X7C6"/>
<accession>A0AAV6X7C6</accession>
<dbReference type="Proteomes" id="UP000826271">
    <property type="component" value="Unassembled WGS sequence"/>
</dbReference>
<organism evidence="3 4">
    <name type="scientific">Buddleja alternifolia</name>
    <dbReference type="NCBI Taxonomy" id="168488"/>
    <lineage>
        <taxon>Eukaryota</taxon>
        <taxon>Viridiplantae</taxon>
        <taxon>Streptophyta</taxon>
        <taxon>Embryophyta</taxon>
        <taxon>Tracheophyta</taxon>
        <taxon>Spermatophyta</taxon>
        <taxon>Magnoliopsida</taxon>
        <taxon>eudicotyledons</taxon>
        <taxon>Gunneridae</taxon>
        <taxon>Pentapetalae</taxon>
        <taxon>asterids</taxon>
        <taxon>lamiids</taxon>
        <taxon>Lamiales</taxon>
        <taxon>Scrophulariaceae</taxon>
        <taxon>Buddlejeae</taxon>
        <taxon>Buddleja</taxon>
    </lineage>
</organism>
<feature type="compositionally biased region" description="Polar residues" evidence="2">
    <location>
        <begin position="375"/>
        <end position="391"/>
    </location>
</feature>
<feature type="region of interest" description="Disordered" evidence="2">
    <location>
        <begin position="432"/>
        <end position="451"/>
    </location>
</feature>
<evidence type="ECO:0000313" key="4">
    <source>
        <dbReference type="Proteomes" id="UP000826271"/>
    </source>
</evidence>
<dbReference type="InterPro" id="IPR005061">
    <property type="entry name" value="Ist1"/>
</dbReference>
<dbReference type="PANTHER" id="PTHR12161">
    <property type="entry name" value="IST1 FAMILY MEMBER"/>
    <property type="match status" value="1"/>
</dbReference>
<evidence type="ECO:0000313" key="3">
    <source>
        <dbReference type="EMBL" id="KAG8376009.1"/>
    </source>
</evidence>
<dbReference type="GO" id="GO:0015031">
    <property type="term" value="P:protein transport"/>
    <property type="evidence" value="ECO:0007669"/>
    <property type="project" value="InterPro"/>
</dbReference>
<feature type="region of interest" description="Disordered" evidence="2">
    <location>
        <begin position="307"/>
        <end position="400"/>
    </location>
</feature>
<dbReference type="Pfam" id="PF03398">
    <property type="entry name" value="Ist1"/>
    <property type="match status" value="1"/>
</dbReference>
<protein>
    <submittedName>
        <fullName evidence="3">Uncharacterized protein</fullName>
    </submittedName>
</protein>
<comment type="similarity">
    <text evidence="1">Belongs to the IST1 family.</text>
</comment>
<keyword evidence="4" id="KW-1185">Reference proteome</keyword>